<reference evidence="3 4" key="1">
    <citation type="journal article" date="2013" name="Genome Announc.">
        <title>Draft Genome Sequence of Streptomyces gancidicus Strain BKS 13-15.</title>
        <authorList>
            <person name="Kumar S."/>
            <person name="Kaur N."/>
            <person name="Singh N.K."/>
            <person name="Raghava G.P."/>
            <person name="Mayilraj S."/>
        </authorList>
    </citation>
    <scope>NUCLEOTIDE SEQUENCE [LARGE SCALE GENOMIC DNA]</scope>
    <source>
        <strain evidence="3 4">BKS 13-15</strain>
    </source>
</reference>
<feature type="transmembrane region" description="Helical" evidence="1">
    <location>
        <begin position="198"/>
        <end position="222"/>
    </location>
</feature>
<dbReference type="Proteomes" id="UP000011732">
    <property type="component" value="Unassembled WGS sequence"/>
</dbReference>
<proteinExistence type="predicted"/>
<keyword evidence="4" id="KW-1185">Reference proteome</keyword>
<keyword evidence="1" id="KW-0472">Membrane</keyword>
<protein>
    <recommendedName>
        <fullName evidence="2">DUF4396 domain-containing protein</fullName>
    </recommendedName>
</protein>
<feature type="transmembrane region" description="Helical" evidence="1">
    <location>
        <begin position="158"/>
        <end position="183"/>
    </location>
</feature>
<comment type="caution">
    <text evidence="3">The sequence shown here is derived from an EMBL/GenBank/DDBJ whole genome shotgun (WGS) entry which is preliminary data.</text>
</comment>
<evidence type="ECO:0000259" key="2">
    <source>
        <dbReference type="Pfam" id="PF14342"/>
    </source>
</evidence>
<evidence type="ECO:0000313" key="4">
    <source>
        <dbReference type="Proteomes" id="UP000011732"/>
    </source>
</evidence>
<feature type="transmembrane region" description="Helical" evidence="1">
    <location>
        <begin position="127"/>
        <end position="146"/>
    </location>
</feature>
<dbReference type="AlphaFoldDB" id="M3DS02"/>
<name>M3DS02_STREZ</name>
<gene>
    <name evidence="3" type="ORF">H114_28696</name>
</gene>
<dbReference type="InterPro" id="IPR025509">
    <property type="entry name" value="DUF4396"/>
</dbReference>
<organism evidence="3 4">
    <name type="scientific">Streptomyces gancidicus BKS 13-15</name>
    <dbReference type="NCBI Taxonomy" id="1284664"/>
    <lineage>
        <taxon>Bacteria</taxon>
        <taxon>Bacillati</taxon>
        <taxon>Actinomycetota</taxon>
        <taxon>Actinomycetes</taxon>
        <taxon>Kitasatosporales</taxon>
        <taxon>Streptomycetaceae</taxon>
        <taxon>Streptomyces</taxon>
        <taxon>Streptomyces pseudogriseolus group</taxon>
    </lineage>
</organism>
<dbReference type="Pfam" id="PF14342">
    <property type="entry name" value="DUF4396"/>
    <property type="match status" value="1"/>
</dbReference>
<keyword evidence="1" id="KW-1133">Transmembrane helix</keyword>
<feature type="transmembrane region" description="Helical" evidence="1">
    <location>
        <begin position="43"/>
        <end position="61"/>
    </location>
</feature>
<feature type="transmembrane region" description="Helical" evidence="1">
    <location>
        <begin position="12"/>
        <end position="31"/>
    </location>
</feature>
<dbReference type="PATRIC" id="fig|1284664.3.peg.5739"/>
<keyword evidence="1" id="KW-0812">Transmembrane</keyword>
<evidence type="ECO:0000256" key="1">
    <source>
        <dbReference type="SAM" id="Phobius"/>
    </source>
</evidence>
<sequence>MEPAGWLEALGWFSLSVAFACALVILADVFLLGRRQHMWIMNLVYPVTALYWGPVALWFYYAHGRRTSEPAVAEHGMPDSDKLPDWNVQSKAISHCGAGCTLGDIAAEWLVLATSLTLAGKALYADFALDFAFAWVLGVVFQYFTIVPMRGIGRLRGIWAAVKADTLSIVAFQIGLFFGMWLYQEIIFSPGLPKTTAAYWMMMQLSMVLGFFTAWPVNAWLVRAGWKERM</sequence>
<evidence type="ECO:0000313" key="3">
    <source>
        <dbReference type="EMBL" id="EMF23996.1"/>
    </source>
</evidence>
<accession>M3DS02</accession>
<feature type="domain" description="DUF4396" evidence="2">
    <location>
        <begin position="86"/>
        <end position="227"/>
    </location>
</feature>
<dbReference type="EMBL" id="AOHP01000144">
    <property type="protein sequence ID" value="EMF23996.1"/>
    <property type="molecule type" value="Genomic_DNA"/>
</dbReference>